<gene>
    <name evidence="2" type="ORF">E4T21_04535</name>
</gene>
<dbReference type="GO" id="GO:0003676">
    <property type="term" value="F:nucleic acid binding"/>
    <property type="evidence" value="ECO:0007669"/>
    <property type="project" value="InterPro"/>
</dbReference>
<dbReference type="EMBL" id="CP038437">
    <property type="protein sequence ID" value="QEM80899.1"/>
    <property type="molecule type" value="Genomic_DNA"/>
</dbReference>
<dbReference type="Proteomes" id="UP000324285">
    <property type="component" value="Chromosome"/>
</dbReference>
<dbReference type="KEGG" id="hbh:E4T21_04535"/>
<evidence type="ECO:0000313" key="3">
    <source>
        <dbReference type="Proteomes" id="UP000324285"/>
    </source>
</evidence>
<reference evidence="2" key="1">
    <citation type="submission" date="2021-02" db="EMBL/GenBank/DDBJ databases">
        <title>Strain Y2R2, a novel species of the genus Halomonas.</title>
        <authorList>
            <person name="Huang H."/>
        </authorList>
    </citation>
    <scope>NUCLEOTIDE SEQUENCE</scope>
    <source>
        <strain evidence="2">Y2R2</strain>
    </source>
</reference>
<dbReference type="Pfam" id="PF13683">
    <property type="entry name" value="rve_3"/>
    <property type="match status" value="1"/>
</dbReference>
<name>A0A5C1NGU5_9GAMM</name>
<dbReference type="InterPro" id="IPR001584">
    <property type="entry name" value="Integrase_cat-core"/>
</dbReference>
<feature type="domain" description="Integrase catalytic" evidence="1">
    <location>
        <begin position="75"/>
        <end position="173"/>
    </location>
</feature>
<protein>
    <submittedName>
        <fullName evidence="2">Transposase</fullName>
    </submittedName>
</protein>
<proteinExistence type="predicted"/>
<dbReference type="InterPro" id="IPR036397">
    <property type="entry name" value="RNaseH_sf"/>
</dbReference>
<accession>A0A5C1NGU5</accession>
<evidence type="ECO:0000259" key="1">
    <source>
        <dbReference type="PROSITE" id="PS50994"/>
    </source>
</evidence>
<dbReference type="PROSITE" id="PS50994">
    <property type="entry name" value="INTEGRASE"/>
    <property type="match status" value="1"/>
</dbReference>
<dbReference type="InterPro" id="IPR012337">
    <property type="entry name" value="RNaseH-like_sf"/>
</dbReference>
<dbReference type="AlphaFoldDB" id="A0A5C1NGU5"/>
<keyword evidence="3" id="KW-1185">Reference proteome</keyword>
<dbReference type="SUPFAM" id="SSF53098">
    <property type="entry name" value="Ribonuclease H-like"/>
    <property type="match status" value="1"/>
</dbReference>
<dbReference type="OrthoDB" id="9774685at2"/>
<dbReference type="GO" id="GO:0015074">
    <property type="term" value="P:DNA integration"/>
    <property type="evidence" value="ECO:0007669"/>
    <property type="project" value="InterPro"/>
</dbReference>
<evidence type="ECO:0000313" key="2">
    <source>
        <dbReference type="EMBL" id="QEM80899.1"/>
    </source>
</evidence>
<dbReference type="Gene3D" id="3.30.420.10">
    <property type="entry name" value="Ribonuclease H-like superfamily/Ribonuclease H"/>
    <property type="match status" value="1"/>
</dbReference>
<sequence>MGEVANGVEACRRKGVGQAVLQGIAEVGVAPQGLVEQCGSAVLQDLVGGELTHALPGVQPGIGDNITAVGNRRFGLPQRIRVDNEACFNAILIKASLSLLDVRLQTIAPHCPWQNERIERFFGTLKQHLDTVIPVDGANLQHMMSEFRGWYNHARPHQHLDGFTPAERWEGREKPTNSPQWISIWNGRINGW</sequence>
<organism evidence="2 3">
    <name type="scientific">Halomonas binhaiensis</name>
    <dbReference type="NCBI Taxonomy" id="2562282"/>
    <lineage>
        <taxon>Bacteria</taxon>
        <taxon>Pseudomonadati</taxon>
        <taxon>Pseudomonadota</taxon>
        <taxon>Gammaproteobacteria</taxon>
        <taxon>Oceanospirillales</taxon>
        <taxon>Halomonadaceae</taxon>
        <taxon>Halomonas</taxon>
    </lineage>
</organism>